<feature type="region of interest" description="Disordered" evidence="1">
    <location>
        <begin position="1"/>
        <end position="58"/>
    </location>
</feature>
<feature type="compositionally biased region" description="Basic and acidic residues" evidence="1">
    <location>
        <begin position="45"/>
        <end position="58"/>
    </location>
</feature>
<keyword evidence="3" id="KW-1185">Reference proteome</keyword>
<accession>A0ABS1JK81</accession>
<evidence type="ECO:0000256" key="1">
    <source>
        <dbReference type="SAM" id="MobiDB-lite"/>
    </source>
</evidence>
<dbReference type="EMBL" id="JAEQND010000002">
    <property type="protein sequence ID" value="MBL0424200.1"/>
    <property type="molecule type" value="Genomic_DNA"/>
</dbReference>
<organism evidence="2 3">
    <name type="scientific">Ramlibacter alkalitolerans</name>
    <dbReference type="NCBI Taxonomy" id="2039631"/>
    <lineage>
        <taxon>Bacteria</taxon>
        <taxon>Pseudomonadati</taxon>
        <taxon>Pseudomonadota</taxon>
        <taxon>Betaproteobacteria</taxon>
        <taxon>Burkholderiales</taxon>
        <taxon>Comamonadaceae</taxon>
        <taxon>Ramlibacter</taxon>
    </lineage>
</organism>
<protein>
    <recommendedName>
        <fullName evidence="4">MatE family transporter</fullName>
    </recommendedName>
</protein>
<name>A0ABS1JK81_9BURK</name>
<sequence>MPYIRTPAGITPPTPGLEHEEPEFMASEEDIPGGDTSASAVTDRNAPREDPLHTPERE</sequence>
<gene>
    <name evidence="2" type="ORF">JI746_03685</name>
</gene>
<comment type="caution">
    <text evidence="2">The sequence shown here is derived from an EMBL/GenBank/DDBJ whole genome shotgun (WGS) entry which is preliminary data.</text>
</comment>
<proteinExistence type="predicted"/>
<feature type="compositionally biased region" description="Acidic residues" evidence="1">
    <location>
        <begin position="20"/>
        <end position="32"/>
    </location>
</feature>
<evidence type="ECO:0000313" key="3">
    <source>
        <dbReference type="Proteomes" id="UP000622707"/>
    </source>
</evidence>
<dbReference type="Proteomes" id="UP000622707">
    <property type="component" value="Unassembled WGS sequence"/>
</dbReference>
<reference evidence="2 3" key="1">
    <citation type="journal article" date="2017" name="Int. J. Syst. Evol. Microbiol.">
        <title>Ramlibacter alkalitolerans sp. nov., alkali-tolerant bacterium isolated from soil of ginseng.</title>
        <authorList>
            <person name="Lee D.H."/>
            <person name="Cha C.J."/>
        </authorList>
    </citation>
    <scope>NUCLEOTIDE SEQUENCE [LARGE SCALE GENOMIC DNA]</scope>
    <source>
        <strain evidence="2 3">KACC 19305</strain>
    </source>
</reference>
<evidence type="ECO:0008006" key="4">
    <source>
        <dbReference type="Google" id="ProtNLM"/>
    </source>
</evidence>
<evidence type="ECO:0000313" key="2">
    <source>
        <dbReference type="EMBL" id="MBL0424200.1"/>
    </source>
</evidence>
<dbReference type="RefSeq" id="WP_201687442.1">
    <property type="nucleotide sequence ID" value="NZ_JAEQND010000002.1"/>
</dbReference>